<evidence type="ECO:0000256" key="2">
    <source>
        <dbReference type="ARBA" id="ARBA00006484"/>
    </source>
</evidence>
<accession>A0A3E0MDD1</accession>
<dbReference type="PANTHER" id="PTHR43899">
    <property type="entry name" value="RH59310P"/>
    <property type="match status" value="1"/>
</dbReference>
<dbReference type="EMBL" id="QQWE01000003">
    <property type="protein sequence ID" value="REJ57761.1"/>
    <property type="molecule type" value="Genomic_DNA"/>
</dbReference>
<dbReference type="InterPro" id="IPR002347">
    <property type="entry name" value="SDR_fam"/>
</dbReference>
<dbReference type="Proteomes" id="UP000256301">
    <property type="component" value="Unassembled WGS sequence"/>
</dbReference>
<keyword evidence="3" id="KW-0560">Oxidoreductase</keyword>
<evidence type="ECO:0000256" key="3">
    <source>
        <dbReference type="ARBA" id="ARBA00023002"/>
    </source>
</evidence>
<name>A0A3E0MDD1_MICAE</name>
<dbReference type="GO" id="GO:0016491">
    <property type="term" value="F:oxidoreductase activity"/>
    <property type="evidence" value="ECO:0007669"/>
    <property type="project" value="UniProtKB-KW"/>
</dbReference>
<reference evidence="4 5" key="1">
    <citation type="submission" date="2017-08" db="EMBL/GenBank/DDBJ databases">
        <title>Functional genomic and metabolic studies of the symbiotic interactions of six Microcystis-dominated communities.</title>
        <authorList>
            <person name="Li Q."/>
            <person name="Lin F."/>
        </authorList>
    </citation>
    <scope>NUCLEOTIDE SEQUENCE [LARGE SCALE GENOMIC DNA]</scope>
    <source>
        <strain evidence="4">DA14</strain>
    </source>
</reference>
<protein>
    <submittedName>
        <fullName evidence="4">SDR family NAD(P)-dependent oxidoreductase</fullName>
    </submittedName>
</protein>
<dbReference type="Pfam" id="PF00106">
    <property type="entry name" value="adh_short"/>
    <property type="match status" value="1"/>
</dbReference>
<comment type="caution">
    <text evidence="4">The sequence shown here is derived from an EMBL/GenBank/DDBJ whole genome shotgun (WGS) entry which is preliminary data.</text>
</comment>
<dbReference type="PIRSF" id="PIRSF000126">
    <property type="entry name" value="11-beta-HSD1"/>
    <property type="match status" value="1"/>
</dbReference>
<organism evidence="4 5">
    <name type="scientific">Microcystis aeruginosa DA14</name>
    <dbReference type="NCBI Taxonomy" id="1987506"/>
    <lineage>
        <taxon>Bacteria</taxon>
        <taxon>Bacillati</taxon>
        <taxon>Cyanobacteriota</taxon>
        <taxon>Cyanophyceae</taxon>
        <taxon>Oscillatoriophycideae</taxon>
        <taxon>Chroococcales</taxon>
        <taxon>Microcystaceae</taxon>
        <taxon>Microcystis</taxon>
    </lineage>
</organism>
<sequence length="270" mass="27874">MSVFDHPPSPQPRGRLAPYGPWAVVTGASDGIGRAFALELAASGFGVVLAARRKGRLEALAAQIAADGCFAPLVVAGDLATDDGIAALCAATADLDVGLLVCAAGFGTSGPFAEADEANERDMLRLNCESLMLTTHRFAGRLAARGKGGIVLMSSLVAFQGVPRTAHYAATKAYVQTLAEGLQRELVPRGVDVVASAPGPVSSGFAARAAMTMGKAEKPEVVARETLAALGRKTTVRPGLLAKVLEASLAPLPRRGRVRIMELVMRGMTG</sequence>
<proteinExistence type="inferred from homology"/>
<comment type="subcellular location">
    <subcellularLocation>
        <location evidence="1">Endoplasmic reticulum</location>
    </subcellularLocation>
</comment>
<dbReference type="Gene3D" id="3.40.50.720">
    <property type="entry name" value="NAD(P)-binding Rossmann-like Domain"/>
    <property type="match status" value="1"/>
</dbReference>
<evidence type="ECO:0000313" key="4">
    <source>
        <dbReference type="EMBL" id="REJ57761.1"/>
    </source>
</evidence>
<dbReference type="InterPro" id="IPR051019">
    <property type="entry name" value="VLCFA-Steroid_DH"/>
</dbReference>
<dbReference type="InterPro" id="IPR036291">
    <property type="entry name" value="NAD(P)-bd_dom_sf"/>
</dbReference>
<evidence type="ECO:0000256" key="1">
    <source>
        <dbReference type="ARBA" id="ARBA00004240"/>
    </source>
</evidence>
<dbReference type="PRINTS" id="PR00081">
    <property type="entry name" value="GDHRDH"/>
</dbReference>
<dbReference type="SUPFAM" id="SSF51735">
    <property type="entry name" value="NAD(P)-binding Rossmann-fold domains"/>
    <property type="match status" value="1"/>
</dbReference>
<dbReference type="InterPro" id="IPR020904">
    <property type="entry name" value="Sc_DH/Rdtase_CS"/>
</dbReference>
<evidence type="ECO:0000313" key="5">
    <source>
        <dbReference type="Proteomes" id="UP000256301"/>
    </source>
</evidence>
<comment type="similarity">
    <text evidence="2">Belongs to the short-chain dehydrogenases/reductases (SDR) family.</text>
</comment>
<dbReference type="PROSITE" id="PS00061">
    <property type="entry name" value="ADH_SHORT"/>
    <property type="match status" value="1"/>
</dbReference>
<gene>
    <name evidence="4" type="ORF">DWQ56_10900</name>
</gene>
<dbReference type="AlphaFoldDB" id="A0A3E0MDD1"/>
<dbReference type="PANTHER" id="PTHR43899:SF13">
    <property type="entry name" value="RH59310P"/>
    <property type="match status" value="1"/>
</dbReference>